<feature type="compositionally biased region" description="Basic and acidic residues" evidence="5">
    <location>
        <begin position="1463"/>
        <end position="1473"/>
    </location>
</feature>
<dbReference type="Gene3D" id="3.30.420.10">
    <property type="entry name" value="Ribonuclease H-like superfamily/Ribonuclease H"/>
    <property type="match status" value="1"/>
</dbReference>
<evidence type="ECO:0000256" key="3">
    <source>
        <dbReference type="ARBA" id="ARBA00022801"/>
    </source>
</evidence>
<accession>A0AAD2CRU6</accession>
<feature type="region of interest" description="Disordered" evidence="5">
    <location>
        <begin position="1417"/>
        <end position="1473"/>
    </location>
</feature>
<keyword evidence="4" id="KW-0269">Exonuclease</keyword>
<proteinExistence type="predicted"/>
<dbReference type="InterPro" id="IPR036397">
    <property type="entry name" value="RNaseH_sf"/>
</dbReference>
<feature type="compositionally biased region" description="Polar residues" evidence="5">
    <location>
        <begin position="36"/>
        <end position="58"/>
    </location>
</feature>
<dbReference type="GO" id="GO:0008408">
    <property type="term" value="F:3'-5' exonuclease activity"/>
    <property type="evidence" value="ECO:0007669"/>
    <property type="project" value="UniProtKB-ARBA"/>
</dbReference>
<evidence type="ECO:0000256" key="1">
    <source>
        <dbReference type="ARBA" id="ARBA00022722"/>
    </source>
</evidence>
<dbReference type="GO" id="GO:0003676">
    <property type="term" value="F:nucleic acid binding"/>
    <property type="evidence" value="ECO:0007669"/>
    <property type="project" value="InterPro"/>
</dbReference>
<dbReference type="PANTHER" id="PTHR13620">
    <property type="entry name" value="3-5 EXONUCLEASE"/>
    <property type="match status" value="1"/>
</dbReference>
<evidence type="ECO:0000313" key="6">
    <source>
        <dbReference type="EMBL" id="CAJ1940971.1"/>
    </source>
</evidence>
<evidence type="ECO:0000256" key="4">
    <source>
        <dbReference type="ARBA" id="ARBA00022839"/>
    </source>
</evidence>
<keyword evidence="2" id="KW-0479">Metal-binding</keyword>
<sequence>MKRKSTSSQRPTLDGKHKEKISQGQKRAHAERLEASRQTNQATFMNSLYANVRRQQAEANAAEHSEQNPDGEGEDERNASIPIIDQPPELIERHEGMPIVPNLDILDDEEFVDEDLTEEEPELTIMHRYLQAIQKRLQYETSPKFPALENKWLNEFLGENDWWIHRHQYRSICRLLQIQYKEEENEAAYFRKVYVWLPDVRWGPSCMPTCAKCGSNTTVRNNGFRDNHFGRRVVALDHDYYCISRRYRCNNCEQKAREAKIAIQQSAAANNIAIQFTEETDSGQQYSFMAWNRKTLELYPHGIGQEFPAFLTHRSGVDRLLLDMMRPLFDKGLRPGAFADTILELHAKRYHQECLKHELELAKTANRYHRPMLSAFGDTSKYNGLVPTGSYLMYVYKLFHSTIKDFLDTEVKKRGAKMICVDASYKEPKHLCQYHGQNLFKGLITVTNEIGEIRLQFHVVTDDHEQFRPSLIAFLETVKAYGQNPLELVFTDNVQADRQFYLDTFPSLAEAQARLDRIVTGGNEESGDEQDNTCTVDDDQFFVISERGEMNRFVTALDEIMQDKSAEDQVVGLDAEWNVNIASYGMPKKIGKLALLILAYKDSDGRHKAALLRLHKFPSLPHRLLAFLVGGTKFVGNYVGGDIKRLGRDYHCEDEMKKVSVVNLGRYARDRDVVQSGTVRLDALVQICLGETMQKQASVRVSSKWEQPSLSQDQKKYAALDGIKSLEVYLYLRQKPDLSVRLSVEEARAGLCIDVAPLRGGALSMVATRCATGTLTEQTYDEWEVPSDMRLDTGQINKRRYRVVNVCSVVAPHYIVPYVKKKESGGPVCLDDFGAPPFFVILPLTMLKQHIESDTIRPFPNMNPNVNNMTGATGGAIPPAPIVPPAPPAPPRIMQNQLFDQNETFTEEDTGQIGTMDQLDGDAETAAVNLSNKDVEMLHKVCLLGDKAALGNDLLACAHLDNAPDKITDCFSAVVGDVFHLMDRMKIPTHHEFKKAFKVALRDSVLQWSPPELEEVKTAVKAKDGKTDDEIDADMYFNAAFWKACVPRRVLPPRLLYWRVRAVFVSFGGMIDSTSKKPLFNKTAWKKANNILKEILRGYYSDPPGYSFYSTKFNKRGEPMVNAYGFDILSCRRGTNDVESTHKLLLSIFGTWHIGLQMSDCLLRERRHRHNQRCSEKRRLGHPCIGHYDTWLIDALQILVQVNHGILLHPNWINSSDFKNTQEKFGTITLHDAELAEALAKVQIDESVRLTHDMQYLCSVMGTKLPLLPVHTIDERRHFSNLVVQLQNGQDKSCKKMALEWTKAVNGVTIFPKLPVHLRNYRDKFERNAKVRQAFKDAQESREILSTLNKALCPEIEADEGIDAEDTPQQLDNYTRQWPAICAPPQLLLPLAPSAVEPGNIHVGGVLINKAPDIAPLDRIKKRGRGQRGPDNPRKGARPKRRCMLCKGKGETDDAARNCPGSRHREDCKHLQR</sequence>
<keyword evidence="3" id="KW-0378">Hydrolase</keyword>
<dbReference type="GO" id="GO:0046872">
    <property type="term" value="F:metal ion binding"/>
    <property type="evidence" value="ECO:0007669"/>
    <property type="project" value="UniProtKB-KW"/>
</dbReference>
<feature type="compositionally biased region" description="Basic residues" evidence="5">
    <location>
        <begin position="1435"/>
        <end position="1444"/>
    </location>
</feature>
<dbReference type="EMBL" id="CAKOGP040000990">
    <property type="protein sequence ID" value="CAJ1940971.1"/>
    <property type="molecule type" value="Genomic_DNA"/>
</dbReference>
<name>A0AAD2CRU6_9STRA</name>
<keyword evidence="7" id="KW-1185">Reference proteome</keyword>
<keyword evidence="1" id="KW-0540">Nuclease</keyword>
<dbReference type="InterPro" id="IPR012337">
    <property type="entry name" value="RNaseH-like_sf"/>
</dbReference>
<evidence type="ECO:0000256" key="2">
    <source>
        <dbReference type="ARBA" id="ARBA00022723"/>
    </source>
</evidence>
<dbReference type="PANTHER" id="PTHR13620:SF109">
    <property type="entry name" value="3'-5' EXONUCLEASE"/>
    <property type="match status" value="1"/>
</dbReference>
<reference evidence="6" key="1">
    <citation type="submission" date="2023-08" db="EMBL/GenBank/DDBJ databases">
        <authorList>
            <person name="Audoor S."/>
            <person name="Bilcke G."/>
        </authorList>
    </citation>
    <scope>NUCLEOTIDE SEQUENCE</scope>
</reference>
<dbReference type="Proteomes" id="UP001295423">
    <property type="component" value="Unassembled WGS sequence"/>
</dbReference>
<protein>
    <recommendedName>
        <fullName evidence="8">3'-5' exonuclease domain-containing protein</fullName>
    </recommendedName>
</protein>
<gene>
    <name evidence="6" type="ORF">CYCCA115_LOCUS7297</name>
</gene>
<dbReference type="SUPFAM" id="SSF53098">
    <property type="entry name" value="Ribonuclease H-like"/>
    <property type="match status" value="1"/>
</dbReference>
<evidence type="ECO:0008006" key="8">
    <source>
        <dbReference type="Google" id="ProtNLM"/>
    </source>
</evidence>
<dbReference type="InterPro" id="IPR051132">
    <property type="entry name" value="3-5_Exonuclease_domain"/>
</dbReference>
<comment type="caution">
    <text evidence="6">The sequence shown here is derived from an EMBL/GenBank/DDBJ whole genome shotgun (WGS) entry which is preliminary data.</text>
</comment>
<organism evidence="6 7">
    <name type="scientific">Cylindrotheca closterium</name>
    <dbReference type="NCBI Taxonomy" id="2856"/>
    <lineage>
        <taxon>Eukaryota</taxon>
        <taxon>Sar</taxon>
        <taxon>Stramenopiles</taxon>
        <taxon>Ochrophyta</taxon>
        <taxon>Bacillariophyta</taxon>
        <taxon>Bacillariophyceae</taxon>
        <taxon>Bacillariophycidae</taxon>
        <taxon>Bacillariales</taxon>
        <taxon>Bacillariaceae</taxon>
        <taxon>Cylindrotheca</taxon>
    </lineage>
</organism>
<evidence type="ECO:0000256" key="5">
    <source>
        <dbReference type="SAM" id="MobiDB-lite"/>
    </source>
</evidence>
<evidence type="ECO:0000313" key="7">
    <source>
        <dbReference type="Proteomes" id="UP001295423"/>
    </source>
</evidence>
<feature type="compositionally biased region" description="Polar residues" evidence="5">
    <location>
        <begin position="1"/>
        <end position="11"/>
    </location>
</feature>
<feature type="region of interest" description="Disordered" evidence="5">
    <location>
        <begin position="1"/>
        <end position="79"/>
    </location>
</feature>